<dbReference type="EMBL" id="GL871075">
    <property type="protein sequence ID" value="EGC34997.1"/>
    <property type="molecule type" value="Genomic_DNA"/>
</dbReference>
<dbReference type="AlphaFoldDB" id="F0ZM30"/>
<dbReference type="VEuPathDB" id="AmoebaDB:DICPUDRAFT_152706"/>
<evidence type="ECO:0000313" key="2">
    <source>
        <dbReference type="Proteomes" id="UP000001064"/>
    </source>
</evidence>
<sequence length="96" mass="11387">MNILDQKKVDIRTLIDGLCNEIDDYDIVLSICMRYIKEESNKFIDLVVSAKNKPVSCSYQSFIQSSEENKKLFWIQTQQSQFEVKPNRYRNEIIFV</sequence>
<proteinExistence type="predicted"/>
<gene>
    <name evidence="1" type="ORF">DICPUDRAFT_152706</name>
</gene>
<reference evidence="2" key="1">
    <citation type="journal article" date="2011" name="Genome Biol.">
        <title>Comparative genomics of the social amoebae Dictyostelium discoideum and Dictyostelium purpureum.</title>
        <authorList>
            <consortium name="US DOE Joint Genome Institute (JGI-PGF)"/>
            <person name="Sucgang R."/>
            <person name="Kuo A."/>
            <person name="Tian X."/>
            <person name="Salerno W."/>
            <person name="Parikh A."/>
            <person name="Feasley C.L."/>
            <person name="Dalin E."/>
            <person name="Tu H."/>
            <person name="Huang E."/>
            <person name="Barry K."/>
            <person name="Lindquist E."/>
            <person name="Shapiro H."/>
            <person name="Bruce D."/>
            <person name="Schmutz J."/>
            <person name="Salamov A."/>
            <person name="Fey P."/>
            <person name="Gaudet P."/>
            <person name="Anjard C."/>
            <person name="Babu M.M."/>
            <person name="Basu S."/>
            <person name="Bushmanova Y."/>
            <person name="van der Wel H."/>
            <person name="Katoh-Kurasawa M."/>
            <person name="Dinh C."/>
            <person name="Coutinho P.M."/>
            <person name="Saito T."/>
            <person name="Elias M."/>
            <person name="Schaap P."/>
            <person name="Kay R.R."/>
            <person name="Henrissat B."/>
            <person name="Eichinger L."/>
            <person name="Rivero F."/>
            <person name="Putnam N.H."/>
            <person name="West C.M."/>
            <person name="Loomis W.F."/>
            <person name="Chisholm R.L."/>
            <person name="Shaulsky G."/>
            <person name="Strassmann J.E."/>
            <person name="Queller D.C."/>
            <person name="Kuspa A."/>
            <person name="Grigoriev I.V."/>
        </authorList>
    </citation>
    <scope>NUCLEOTIDE SEQUENCE [LARGE SCALE GENOMIC DNA]</scope>
    <source>
        <strain evidence="2">QSDP1</strain>
    </source>
</reference>
<evidence type="ECO:0000313" key="1">
    <source>
        <dbReference type="EMBL" id="EGC34997.1"/>
    </source>
</evidence>
<name>F0ZM30_DICPU</name>
<protein>
    <submittedName>
        <fullName evidence="1">Uncharacterized protein</fullName>
    </submittedName>
</protein>
<dbReference type="InParanoid" id="F0ZM30"/>
<dbReference type="GeneID" id="10501888"/>
<dbReference type="Proteomes" id="UP000001064">
    <property type="component" value="Unassembled WGS sequence"/>
</dbReference>
<organism evidence="1 2">
    <name type="scientific">Dictyostelium purpureum</name>
    <name type="common">Slime mold</name>
    <dbReference type="NCBI Taxonomy" id="5786"/>
    <lineage>
        <taxon>Eukaryota</taxon>
        <taxon>Amoebozoa</taxon>
        <taxon>Evosea</taxon>
        <taxon>Eumycetozoa</taxon>
        <taxon>Dictyostelia</taxon>
        <taxon>Dictyosteliales</taxon>
        <taxon>Dictyosteliaceae</taxon>
        <taxon>Dictyostelium</taxon>
    </lineage>
</organism>
<dbReference type="RefSeq" id="XP_003288471.1">
    <property type="nucleotide sequence ID" value="XM_003288423.1"/>
</dbReference>
<keyword evidence="2" id="KW-1185">Reference proteome</keyword>
<dbReference type="KEGG" id="dpp:DICPUDRAFT_152706"/>
<accession>F0ZM30</accession>